<reference evidence="2" key="2">
    <citation type="journal article" date="2024" name="Plant">
        <title>Genomic evolution and insights into agronomic trait innovations of Sesamum species.</title>
        <authorList>
            <person name="Miao H."/>
            <person name="Wang L."/>
            <person name="Qu L."/>
            <person name="Liu H."/>
            <person name="Sun Y."/>
            <person name="Le M."/>
            <person name="Wang Q."/>
            <person name="Wei S."/>
            <person name="Zheng Y."/>
            <person name="Lin W."/>
            <person name="Duan Y."/>
            <person name="Cao H."/>
            <person name="Xiong S."/>
            <person name="Wang X."/>
            <person name="Wei L."/>
            <person name="Li C."/>
            <person name="Ma Q."/>
            <person name="Ju M."/>
            <person name="Zhao R."/>
            <person name="Li G."/>
            <person name="Mu C."/>
            <person name="Tian Q."/>
            <person name="Mei H."/>
            <person name="Zhang T."/>
            <person name="Gao T."/>
            <person name="Zhang H."/>
        </authorList>
    </citation>
    <scope>NUCLEOTIDE SEQUENCE</scope>
    <source>
        <strain evidence="2">G01</strain>
    </source>
</reference>
<sequence length="414" mass="47865">MRCPEGCLNEKPLVIQTPKMENEEDVSDQSFHFPEEILLEILVRLPAESIFRFRCVSKNWRCLISDPLFFSCYVARSQESPPFAFIFQSGNHKGMHWFVSTLNTLQNFSSPLFSDHFPGLKVEATSNDLILYRSNFQEPVYFVANSFTGRCVKIPMHRSRSYGPTGLISRVRNGITTYNVVRLVKSCDSSRFCLDLETFSSENGVWRSFKARNCTFNVELDARPCVVYKGVLHWICNRLTALLAYDPCRSPDECRFISLPNDAYNMNGMNAILGVSGENLYYFEMFGISIQEHKLPGWKLWVLKDYKRGEWSLDQEGKERKIESICAVSNVLSTYSPLFPVAFNPWNKDTVYFWYEGYVLTFSVKEGWFEDKLSSFSSESIVATWEIFPLSMPLCPTNFLRHHGTAANWQRLLM</sequence>
<name>A0AAW2IJD1_9LAMI</name>
<dbReference type="Gene3D" id="1.20.1280.50">
    <property type="match status" value="1"/>
</dbReference>
<comment type="caution">
    <text evidence="2">The sequence shown here is derived from an EMBL/GenBank/DDBJ whole genome shotgun (WGS) entry which is preliminary data.</text>
</comment>
<dbReference type="InterPro" id="IPR056592">
    <property type="entry name" value="Beta-prop_At3g26010-like"/>
</dbReference>
<protein>
    <submittedName>
        <fullName evidence="2">F-box protein</fullName>
    </submittedName>
</protein>
<dbReference type="PANTHER" id="PTHR35546">
    <property type="entry name" value="F-BOX PROTEIN INTERACTION DOMAIN PROTEIN-RELATED"/>
    <property type="match status" value="1"/>
</dbReference>
<dbReference type="CDD" id="cd22157">
    <property type="entry name" value="F-box_AtFBW1-like"/>
    <property type="match status" value="1"/>
</dbReference>
<dbReference type="PANTHER" id="PTHR35546:SF130">
    <property type="entry name" value="EXPRESSED PROTEIN"/>
    <property type="match status" value="1"/>
</dbReference>
<proteinExistence type="predicted"/>
<evidence type="ECO:0000313" key="2">
    <source>
        <dbReference type="EMBL" id="KAL0282211.1"/>
    </source>
</evidence>
<evidence type="ECO:0000259" key="1">
    <source>
        <dbReference type="PROSITE" id="PS50181"/>
    </source>
</evidence>
<accession>A0AAW2IJD1</accession>
<organism evidence="2">
    <name type="scientific">Sesamum angustifolium</name>
    <dbReference type="NCBI Taxonomy" id="2727405"/>
    <lineage>
        <taxon>Eukaryota</taxon>
        <taxon>Viridiplantae</taxon>
        <taxon>Streptophyta</taxon>
        <taxon>Embryophyta</taxon>
        <taxon>Tracheophyta</taxon>
        <taxon>Spermatophyta</taxon>
        <taxon>Magnoliopsida</taxon>
        <taxon>eudicotyledons</taxon>
        <taxon>Gunneridae</taxon>
        <taxon>Pentapetalae</taxon>
        <taxon>asterids</taxon>
        <taxon>lamiids</taxon>
        <taxon>Lamiales</taxon>
        <taxon>Pedaliaceae</taxon>
        <taxon>Sesamum</taxon>
    </lineage>
</organism>
<dbReference type="InterPro" id="IPR001810">
    <property type="entry name" value="F-box_dom"/>
</dbReference>
<dbReference type="InterPro" id="IPR036047">
    <property type="entry name" value="F-box-like_dom_sf"/>
</dbReference>
<dbReference type="SMART" id="SM00256">
    <property type="entry name" value="FBOX"/>
    <property type="match status" value="1"/>
</dbReference>
<dbReference type="AlphaFoldDB" id="A0AAW2IJD1"/>
<dbReference type="PROSITE" id="PS50181">
    <property type="entry name" value="FBOX"/>
    <property type="match status" value="1"/>
</dbReference>
<dbReference type="Pfam" id="PF24750">
    <property type="entry name" value="b-prop_At3g26010-like"/>
    <property type="match status" value="1"/>
</dbReference>
<dbReference type="InterPro" id="IPR055290">
    <property type="entry name" value="At3g26010-like"/>
</dbReference>
<dbReference type="Pfam" id="PF00646">
    <property type="entry name" value="F-box"/>
    <property type="match status" value="1"/>
</dbReference>
<reference evidence="2" key="1">
    <citation type="submission" date="2020-06" db="EMBL/GenBank/DDBJ databases">
        <authorList>
            <person name="Li T."/>
            <person name="Hu X."/>
            <person name="Zhang T."/>
            <person name="Song X."/>
            <person name="Zhang H."/>
            <person name="Dai N."/>
            <person name="Sheng W."/>
            <person name="Hou X."/>
            <person name="Wei L."/>
        </authorList>
    </citation>
    <scope>NUCLEOTIDE SEQUENCE</scope>
    <source>
        <strain evidence="2">G01</strain>
        <tissue evidence="2">Leaf</tissue>
    </source>
</reference>
<gene>
    <name evidence="2" type="ORF">Sangu_2964700</name>
</gene>
<feature type="domain" description="F-box" evidence="1">
    <location>
        <begin position="27"/>
        <end position="73"/>
    </location>
</feature>
<dbReference type="SUPFAM" id="SSF81383">
    <property type="entry name" value="F-box domain"/>
    <property type="match status" value="1"/>
</dbReference>
<dbReference type="EMBL" id="JACGWK010001838">
    <property type="protein sequence ID" value="KAL0282211.1"/>
    <property type="molecule type" value="Genomic_DNA"/>
</dbReference>